<feature type="domain" description="Auxiliary Activity family 9 catalytic" evidence="5">
    <location>
        <begin position="20"/>
        <end position="229"/>
    </location>
</feature>
<name>A0A8H3GYS6_9AGAM</name>
<keyword evidence="2" id="KW-0624">Polysaccharide degradation</keyword>
<evidence type="ECO:0000259" key="5">
    <source>
        <dbReference type="Pfam" id="PF03443"/>
    </source>
</evidence>
<dbReference type="EMBL" id="CAJMWZ010003453">
    <property type="protein sequence ID" value="CAE6475018.1"/>
    <property type="molecule type" value="Genomic_DNA"/>
</dbReference>
<dbReference type="Proteomes" id="UP000663850">
    <property type="component" value="Unassembled WGS sequence"/>
</dbReference>
<feature type="region of interest" description="Disordered" evidence="3">
    <location>
        <begin position="249"/>
        <end position="337"/>
    </location>
</feature>
<comment type="caution">
    <text evidence="6">The sequence shown here is derived from an EMBL/GenBank/DDBJ whole genome shotgun (WGS) entry which is preliminary data.</text>
</comment>
<dbReference type="CDD" id="cd21175">
    <property type="entry name" value="LPMO_AA9"/>
    <property type="match status" value="1"/>
</dbReference>
<dbReference type="EC" id="1.14.99.56" evidence="2"/>
<feature type="compositionally biased region" description="Low complexity" evidence="3">
    <location>
        <begin position="249"/>
        <end position="281"/>
    </location>
</feature>
<evidence type="ECO:0000256" key="3">
    <source>
        <dbReference type="SAM" id="MobiDB-lite"/>
    </source>
</evidence>
<sequence length="337" mass="34964">MLFSSALSVLALAVSSVSAHGYIKELVADGKTYKGPVAGSGKTSSPIRQISTTSPYKDVNGPGMTCGRDAKAASLVAPVTAGSTIKMSWEDHPGDTWNHDLGPLMTYMTKVPAGQTADKFNPSNAQWFKVAQAGIGSNGKWAQASLMSGAFHSVTIPKGLADGDYILRHEIIALHLADKKGGVEFYGGCVQLKVKGGSGGANFLNGVTTAKFPGAYSLDDKGIHVNVFNGKLNYAFPGPAIAKFSAGTSSVKATNNNSTTSNDDETTTSATTTTKSKPTPGSGKGSKSNDRRSIPGWTSRMHKRYLGAPTTAAPSPAGLRACTSDTSVPDGGPETKW</sequence>
<dbReference type="GO" id="GO:0008810">
    <property type="term" value="F:cellulase activity"/>
    <property type="evidence" value="ECO:0007669"/>
    <property type="project" value="UniProtKB-UniRule"/>
</dbReference>
<accession>A0A8H3GYS6</accession>
<keyword evidence="2" id="KW-0136">Cellulose degradation</keyword>
<dbReference type="Pfam" id="PF03443">
    <property type="entry name" value="AA9"/>
    <property type="match status" value="1"/>
</dbReference>
<evidence type="ECO:0000256" key="2">
    <source>
        <dbReference type="RuleBase" id="RU368122"/>
    </source>
</evidence>
<evidence type="ECO:0000313" key="6">
    <source>
        <dbReference type="EMBL" id="CAE6475018.1"/>
    </source>
</evidence>
<dbReference type="GO" id="GO:0030248">
    <property type="term" value="F:cellulose binding"/>
    <property type="evidence" value="ECO:0007669"/>
    <property type="project" value="UniProtKB-UniRule"/>
</dbReference>
<dbReference type="InterPro" id="IPR005103">
    <property type="entry name" value="AA9_LPMO"/>
</dbReference>
<evidence type="ECO:0000313" key="7">
    <source>
        <dbReference type="Proteomes" id="UP000663850"/>
    </source>
</evidence>
<dbReference type="AlphaFoldDB" id="A0A8H3GYS6"/>
<comment type="function">
    <text evidence="2">Lytic polysaccharide monooxygenase (LMPO) that depolymerizes crystalline and amorphous polysaccharides via the oxidation of scissile alpha- or beta-(1-4)-glycosidic bonds, yielding C1 and/or C4 oxidation products. Catalysis by LPMOs requires the reduction of the active-site copper from Cu(II) to Cu(I) by a reducing agent and H(2)O(2) or O(2) as a cosubstrate.</text>
</comment>
<evidence type="ECO:0000256" key="1">
    <source>
        <dbReference type="ARBA" id="ARBA00023157"/>
    </source>
</evidence>
<feature type="signal peptide" evidence="4">
    <location>
        <begin position="1"/>
        <end position="19"/>
    </location>
</feature>
<proteinExistence type="predicted"/>
<comment type="domain">
    <text evidence="2">Has a modular structure: an endo-beta-1,4-glucanase catalytic module at the N-terminus, a linker rich in serines and threonines, and a C-terminal carbohydrate-binding module (CBM).</text>
</comment>
<keyword evidence="4" id="KW-0732">Signal</keyword>
<feature type="compositionally biased region" description="Polar residues" evidence="3">
    <location>
        <begin position="41"/>
        <end position="55"/>
    </location>
</feature>
<dbReference type="PANTHER" id="PTHR33353">
    <property type="entry name" value="PUTATIVE (AFU_ORTHOLOGUE AFUA_1G12560)-RELATED"/>
    <property type="match status" value="1"/>
</dbReference>
<feature type="chain" id="PRO_5034053422" description="AA9 family lytic polysaccharide monooxygenase" evidence="4">
    <location>
        <begin position="20"/>
        <end position="337"/>
    </location>
</feature>
<dbReference type="PANTHER" id="PTHR33353:SF32">
    <property type="entry name" value="ENDO-BETA-1,4-GLUCANASE D"/>
    <property type="match status" value="1"/>
</dbReference>
<evidence type="ECO:0000256" key="4">
    <source>
        <dbReference type="SAM" id="SignalP"/>
    </source>
</evidence>
<comment type="catalytic activity">
    <reaction evidence="2">
        <text>[(1-&gt;4)-beta-D-glucosyl]n+m + reduced acceptor + O2 = 4-dehydro-beta-D-glucosyl-[(1-&gt;4)-beta-D-glucosyl]n-1 + [(1-&gt;4)-beta-D-glucosyl]m + acceptor + H2O.</text>
        <dbReference type="EC" id="1.14.99.56"/>
    </reaction>
</comment>
<dbReference type="GO" id="GO:0005576">
    <property type="term" value="C:extracellular region"/>
    <property type="evidence" value="ECO:0007669"/>
    <property type="project" value="UniProtKB-SubCell"/>
</dbReference>
<keyword evidence="2" id="KW-0119">Carbohydrate metabolism</keyword>
<feature type="compositionally biased region" description="Low complexity" evidence="3">
    <location>
        <begin position="308"/>
        <end position="317"/>
    </location>
</feature>
<dbReference type="Gene3D" id="2.70.50.70">
    <property type="match status" value="1"/>
</dbReference>
<keyword evidence="2" id="KW-0964">Secreted</keyword>
<dbReference type="InterPro" id="IPR049892">
    <property type="entry name" value="AA9"/>
</dbReference>
<comment type="subcellular location">
    <subcellularLocation>
        <location evidence="2">Secreted</location>
    </subcellularLocation>
</comment>
<protein>
    <recommendedName>
        <fullName evidence="2">AA9 family lytic polysaccharide monooxygenase</fullName>
        <ecNumber evidence="2">1.14.99.56</ecNumber>
    </recommendedName>
    <alternativeName>
        <fullName evidence="2">Endo-beta-1,4-glucanase</fullName>
    </alternativeName>
    <alternativeName>
        <fullName evidence="2">Glycosyl hydrolase 61 family protein</fullName>
    </alternativeName>
</protein>
<dbReference type="GO" id="GO:0030245">
    <property type="term" value="P:cellulose catabolic process"/>
    <property type="evidence" value="ECO:0007669"/>
    <property type="project" value="UniProtKB-UniRule"/>
</dbReference>
<keyword evidence="1 2" id="KW-1015">Disulfide bond</keyword>
<gene>
    <name evidence="6" type="ORF">RDB_LOCUS67215</name>
</gene>
<reference evidence="6" key="1">
    <citation type="submission" date="2021-01" db="EMBL/GenBank/DDBJ databases">
        <authorList>
            <person name="Kaushik A."/>
        </authorList>
    </citation>
    <scope>NUCLEOTIDE SEQUENCE</scope>
    <source>
        <strain evidence="6">Type strain: AG8-Rh-89/</strain>
    </source>
</reference>
<feature type="region of interest" description="Disordered" evidence="3">
    <location>
        <begin position="34"/>
        <end position="62"/>
    </location>
</feature>
<organism evidence="6 7">
    <name type="scientific">Rhizoctonia solani</name>
    <dbReference type="NCBI Taxonomy" id="456999"/>
    <lineage>
        <taxon>Eukaryota</taxon>
        <taxon>Fungi</taxon>
        <taxon>Dikarya</taxon>
        <taxon>Basidiomycota</taxon>
        <taxon>Agaricomycotina</taxon>
        <taxon>Agaricomycetes</taxon>
        <taxon>Cantharellales</taxon>
        <taxon>Ceratobasidiaceae</taxon>
        <taxon>Rhizoctonia</taxon>
    </lineage>
</organism>